<protein>
    <submittedName>
        <fullName evidence="1">DNA alkylation repair protein</fullName>
    </submittedName>
</protein>
<dbReference type="Proteomes" id="UP000679220">
    <property type="component" value="Unassembled WGS sequence"/>
</dbReference>
<comment type="caution">
    <text evidence="1">The sequence shown here is derived from an EMBL/GenBank/DDBJ whole genome shotgun (WGS) entry which is preliminary data.</text>
</comment>
<dbReference type="InterPro" id="IPR016024">
    <property type="entry name" value="ARM-type_fold"/>
</dbReference>
<evidence type="ECO:0000313" key="1">
    <source>
        <dbReference type="EMBL" id="MBR8534209.1"/>
    </source>
</evidence>
<dbReference type="SUPFAM" id="SSF48371">
    <property type="entry name" value="ARM repeat"/>
    <property type="match status" value="1"/>
</dbReference>
<evidence type="ECO:0000313" key="2">
    <source>
        <dbReference type="Proteomes" id="UP000679220"/>
    </source>
</evidence>
<dbReference type="Gene3D" id="1.25.10.90">
    <property type="match status" value="1"/>
</dbReference>
<dbReference type="EMBL" id="JAGTAR010000001">
    <property type="protein sequence ID" value="MBR8534209.1"/>
    <property type="molecule type" value="Genomic_DNA"/>
</dbReference>
<name>A0A941IW85_9BACT</name>
<dbReference type="CDD" id="cd06561">
    <property type="entry name" value="AlkD_like"/>
    <property type="match status" value="1"/>
</dbReference>
<accession>A0A941IW85</accession>
<dbReference type="PANTHER" id="PTHR34070:SF1">
    <property type="entry name" value="DNA ALKYLATION REPAIR PROTEIN"/>
    <property type="match status" value="1"/>
</dbReference>
<dbReference type="Pfam" id="PF08713">
    <property type="entry name" value="DNA_alkylation"/>
    <property type="match status" value="1"/>
</dbReference>
<proteinExistence type="predicted"/>
<reference evidence="1" key="2">
    <citation type="submission" date="2021-04" db="EMBL/GenBank/DDBJ databases">
        <authorList>
            <person name="Zhang T."/>
            <person name="Zhang Y."/>
            <person name="Lu D."/>
            <person name="Zuo D."/>
            <person name="Du Z."/>
        </authorList>
    </citation>
    <scope>NUCLEOTIDE SEQUENCE</scope>
    <source>
        <strain evidence="1">JR1</strain>
    </source>
</reference>
<keyword evidence="2" id="KW-1185">Reference proteome</keyword>
<sequence length="241" mass="28094">MIASKIQEISTFCAANASDEVVKKYTRYFKEGFDGYGIEQKVFEQQRDAWIENWQAEMTLADYLDLADELFKHGRYEEKSFAIAFVHSQRAHYTKDTFNRIGNWFSYGIDNWATTDVLCMLVLSGFLFDNIISLDELKSWHTSSSEWQRRVIPVTLVELAKKGLKPADAFGSIEPLMLDDSEYVQKGIGTLLRTLWKKHPAEVEAFLLNWKDQCGRLIVQYATEKMDKEYRKQFRKAKLPN</sequence>
<organism evidence="1 2">
    <name type="scientific">Carboxylicivirga sediminis</name>
    <dbReference type="NCBI Taxonomy" id="2006564"/>
    <lineage>
        <taxon>Bacteria</taxon>
        <taxon>Pseudomonadati</taxon>
        <taxon>Bacteroidota</taxon>
        <taxon>Bacteroidia</taxon>
        <taxon>Marinilabiliales</taxon>
        <taxon>Marinilabiliaceae</taxon>
        <taxon>Carboxylicivirga</taxon>
    </lineage>
</organism>
<dbReference type="PANTHER" id="PTHR34070">
    <property type="entry name" value="ARMADILLO-TYPE FOLD"/>
    <property type="match status" value="1"/>
</dbReference>
<dbReference type="AlphaFoldDB" id="A0A941IW85"/>
<dbReference type="RefSeq" id="WP_212188110.1">
    <property type="nucleotide sequence ID" value="NZ_JAGTAR010000001.1"/>
</dbReference>
<reference evidence="1" key="1">
    <citation type="journal article" date="2018" name="Int. J. Syst. Evol. Microbiol.">
        <title>Carboxylicivirga sediminis sp. nov., isolated from coastal sediment.</title>
        <authorList>
            <person name="Wang F.Q."/>
            <person name="Ren L.H."/>
            <person name="Zou R.J."/>
            <person name="Sun Y.Z."/>
            <person name="Liu X.J."/>
            <person name="Jiang F."/>
            <person name="Liu L.J."/>
        </authorList>
    </citation>
    <scope>NUCLEOTIDE SEQUENCE</scope>
    <source>
        <strain evidence="1">JR1</strain>
    </source>
</reference>
<gene>
    <name evidence="1" type="ORF">KDU71_01440</name>
</gene>
<dbReference type="InterPro" id="IPR014825">
    <property type="entry name" value="DNA_alkylation"/>
</dbReference>